<organism evidence="1 2">
    <name type="scientific">Demequina lutea</name>
    <dbReference type="NCBI Taxonomy" id="431489"/>
    <lineage>
        <taxon>Bacteria</taxon>
        <taxon>Bacillati</taxon>
        <taxon>Actinomycetota</taxon>
        <taxon>Actinomycetes</taxon>
        <taxon>Micrococcales</taxon>
        <taxon>Demequinaceae</taxon>
        <taxon>Demequina</taxon>
    </lineage>
</organism>
<dbReference type="EMBL" id="JACBZO010000001">
    <property type="protein sequence ID" value="NYI42034.1"/>
    <property type="molecule type" value="Genomic_DNA"/>
</dbReference>
<proteinExistence type="predicted"/>
<evidence type="ECO:0000313" key="1">
    <source>
        <dbReference type="EMBL" id="NYI42034.1"/>
    </source>
</evidence>
<evidence type="ECO:0000313" key="2">
    <source>
        <dbReference type="Proteomes" id="UP000547973"/>
    </source>
</evidence>
<keyword evidence="2" id="KW-1185">Reference proteome</keyword>
<sequence>MNNRTRSTRQAARTRAEAVAHNLVVDASGVLLEVPNRATVPAFCLSALDLPRQSCGKE</sequence>
<dbReference type="AlphaFoldDB" id="A0A7Y9ZAZ6"/>
<comment type="caution">
    <text evidence="1">The sequence shown here is derived from an EMBL/GenBank/DDBJ whole genome shotgun (WGS) entry which is preliminary data.</text>
</comment>
<gene>
    <name evidence="1" type="ORF">BKA03_002153</name>
</gene>
<protein>
    <submittedName>
        <fullName evidence="1">Uncharacterized protein</fullName>
    </submittedName>
</protein>
<name>A0A7Y9ZAZ6_9MICO</name>
<dbReference type="Proteomes" id="UP000547973">
    <property type="component" value="Unassembled WGS sequence"/>
</dbReference>
<reference evidence="1 2" key="1">
    <citation type="submission" date="2020-07" db="EMBL/GenBank/DDBJ databases">
        <title>Sequencing the genomes of 1000 actinobacteria strains.</title>
        <authorList>
            <person name="Klenk H.-P."/>
        </authorList>
    </citation>
    <scope>NUCLEOTIDE SEQUENCE [LARGE SCALE GENOMIC DNA]</scope>
    <source>
        <strain evidence="1 2">DSM 19970</strain>
    </source>
</reference>
<accession>A0A7Y9ZAZ6</accession>